<proteinExistence type="predicted"/>
<reference evidence="1" key="2">
    <citation type="journal article" date="2015" name="Fish Shellfish Immunol.">
        <title>Early steps in the European eel (Anguilla anguilla)-Vibrio vulnificus interaction in the gills: Role of the RtxA13 toxin.</title>
        <authorList>
            <person name="Callol A."/>
            <person name="Pajuelo D."/>
            <person name="Ebbesson L."/>
            <person name="Teles M."/>
            <person name="MacKenzie S."/>
            <person name="Amaro C."/>
        </authorList>
    </citation>
    <scope>NUCLEOTIDE SEQUENCE</scope>
</reference>
<sequence length="9" mass="1063">MELPMVICQ</sequence>
<reference evidence="1" key="1">
    <citation type="submission" date="2014-11" db="EMBL/GenBank/DDBJ databases">
        <authorList>
            <person name="Amaro Gonzalez C."/>
        </authorList>
    </citation>
    <scope>NUCLEOTIDE SEQUENCE</scope>
</reference>
<name>A0A0E9XZV8_ANGAN</name>
<protein>
    <submittedName>
        <fullName evidence="1">Uncharacterized protein</fullName>
    </submittedName>
</protein>
<organism evidence="1">
    <name type="scientific">Anguilla anguilla</name>
    <name type="common">European freshwater eel</name>
    <name type="synonym">Muraena anguilla</name>
    <dbReference type="NCBI Taxonomy" id="7936"/>
    <lineage>
        <taxon>Eukaryota</taxon>
        <taxon>Metazoa</taxon>
        <taxon>Chordata</taxon>
        <taxon>Craniata</taxon>
        <taxon>Vertebrata</taxon>
        <taxon>Euteleostomi</taxon>
        <taxon>Actinopterygii</taxon>
        <taxon>Neopterygii</taxon>
        <taxon>Teleostei</taxon>
        <taxon>Anguilliformes</taxon>
        <taxon>Anguillidae</taxon>
        <taxon>Anguilla</taxon>
    </lineage>
</organism>
<accession>A0A0E9XZV8</accession>
<dbReference type="EMBL" id="GBXM01000616">
    <property type="protein sequence ID" value="JAI07962.1"/>
    <property type="molecule type" value="Transcribed_RNA"/>
</dbReference>
<evidence type="ECO:0000313" key="1">
    <source>
        <dbReference type="EMBL" id="JAI07962.1"/>
    </source>
</evidence>